<dbReference type="GO" id="GO:0009295">
    <property type="term" value="C:nucleoid"/>
    <property type="evidence" value="ECO:0007669"/>
    <property type="project" value="TreeGrafter"/>
</dbReference>
<keyword evidence="2" id="KW-0235">DNA replication</keyword>
<accession>K6Z560</accession>
<comment type="caution">
    <text evidence="5">The sequence shown here is derived from an EMBL/GenBank/DDBJ whole genome shotgun (WGS) entry which is preliminary data.</text>
</comment>
<keyword evidence="6" id="KW-1185">Reference proteome</keyword>
<keyword evidence="1 2" id="KW-0238">DNA-binding</keyword>
<dbReference type="OrthoDB" id="9809878at2"/>
<dbReference type="HAMAP" id="MF_00984">
    <property type="entry name" value="SSB"/>
    <property type="match status" value="1"/>
</dbReference>
<dbReference type="STRING" id="493475.GARC_1598"/>
<keyword evidence="2" id="KW-0233">DNA recombination</keyword>
<dbReference type="SUPFAM" id="SSF50249">
    <property type="entry name" value="Nucleic acid-binding proteins"/>
    <property type="match status" value="1"/>
</dbReference>
<dbReference type="GO" id="GO:0006310">
    <property type="term" value="P:DNA recombination"/>
    <property type="evidence" value="ECO:0007669"/>
    <property type="project" value="UniProtKB-UniRule"/>
</dbReference>
<evidence type="ECO:0000256" key="3">
    <source>
        <dbReference type="RuleBase" id="RU000524"/>
    </source>
</evidence>
<reference evidence="5 6" key="1">
    <citation type="journal article" date="2017" name="Antonie Van Leeuwenhoek">
        <title>Rhizobium rhizosphaerae sp. nov., a novel species isolated from rice rhizosphere.</title>
        <authorList>
            <person name="Zhao J.J."/>
            <person name="Zhang J."/>
            <person name="Zhang R.J."/>
            <person name="Zhang C.W."/>
            <person name="Yin H.Q."/>
            <person name="Zhang X.X."/>
        </authorList>
    </citation>
    <scope>NUCLEOTIDE SEQUENCE [LARGE SCALE GENOMIC DNA]</scope>
    <source>
        <strain evidence="5 6">BSs20135</strain>
    </source>
</reference>
<dbReference type="Pfam" id="PF00436">
    <property type="entry name" value="SSB"/>
    <property type="match status" value="1"/>
</dbReference>
<dbReference type="GO" id="GO:0006281">
    <property type="term" value="P:DNA repair"/>
    <property type="evidence" value="ECO:0007669"/>
    <property type="project" value="UniProtKB-UniRule"/>
</dbReference>
<proteinExistence type="inferred from homology"/>
<feature type="short sequence motif" description="Important for interaction with partner proteins" evidence="2">
    <location>
        <begin position="197"/>
        <end position="202"/>
    </location>
</feature>
<dbReference type="RefSeq" id="WP_007618529.1">
    <property type="nucleotide sequence ID" value="NZ_BAEO01000019.1"/>
</dbReference>
<comment type="subunit">
    <text evidence="2">Homotetramer.</text>
</comment>
<dbReference type="CDD" id="cd04496">
    <property type="entry name" value="SSB_OBF"/>
    <property type="match status" value="1"/>
</dbReference>
<dbReference type="EMBL" id="BAEO01000019">
    <property type="protein sequence ID" value="GAC18570.1"/>
    <property type="molecule type" value="Genomic_DNA"/>
</dbReference>
<dbReference type="InterPro" id="IPR012340">
    <property type="entry name" value="NA-bd_OB-fold"/>
</dbReference>
<gene>
    <name evidence="5" type="primary">ssb</name>
    <name evidence="5" type="ORF">GARC_1598</name>
</gene>
<dbReference type="Proteomes" id="UP000006327">
    <property type="component" value="Unassembled WGS sequence"/>
</dbReference>
<feature type="compositionally biased region" description="Low complexity" evidence="4">
    <location>
        <begin position="127"/>
        <end position="190"/>
    </location>
</feature>
<dbReference type="NCBIfam" id="TIGR00621">
    <property type="entry name" value="ssb"/>
    <property type="match status" value="1"/>
</dbReference>
<dbReference type="InterPro" id="IPR011344">
    <property type="entry name" value="ssDNA-bd"/>
</dbReference>
<name>K6Z560_9ALTE</name>
<evidence type="ECO:0000313" key="6">
    <source>
        <dbReference type="Proteomes" id="UP000006327"/>
    </source>
</evidence>
<keyword evidence="2" id="KW-0227">DNA damage</keyword>
<dbReference type="PANTHER" id="PTHR10302:SF27">
    <property type="entry name" value="SINGLE-STRANDED DNA-BINDING PROTEIN"/>
    <property type="match status" value="1"/>
</dbReference>
<sequence>MASKGVNKVILVGNLGKDPEVRYTPNGKAVANLTLATSESWKDQSGQIQEKTEWHRVSMFGKLAEIAGEYLRKGSQVYIEGKLQTRKWTNKEGQDQYTTEIVLDPFNGVMQMLGSKGGGQSEGGFQGQQRPAAAPQQSNQGYQQAAPQQGYQQAPQQNQQYQKPPAQGAPQQQNQGFNQAPAQGQPAPMAEPDFDFDDDIPF</sequence>
<comment type="caution">
    <text evidence="2">Lacks conserved residue(s) required for the propagation of feature annotation.</text>
</comment>
<feature type="region of interest" description="Disordered" evidence="4">
    <location>
        <begin position="112"/>
        <end position="202"/>
    </location>
</feature>
<evidence type="ECO:0000313" key="5">
    <source>
        <dbReference type="EMBL" id="GAC18570.1"/>
    </source>
</evidence>
<dbReference type="PANTHER" id="PTHR10302">
    <property type="entry name" value="SINGLE-STRANDED DNA-BINDING PROTEIN"/>
    <property type="match status" value="1"/>
</dbReference>
<dbReference type="eggNOG" id="COG0629">
    <property type="taxonomic scope" value="Bacteria"/>
</dbReference>
<dbReference type="GO" id="GO:0003697">
    <property type="term" value="F:single-stranded DNA binding"/>
    <property type="evidence" value="ECO:0007669"/>
    <property type="project" value="UniProtKB-UniRule"/>
</dbReference>
<comment type="function">
    <text evidence="2">Plays an important role in DNA replication, recombination and repair. Binds to ssDNA and to an array of partner proteins to recruit them to their sites of action during DNA metabolism.</text>
</comment>
<dbReference type="GO" id="GO:0006260">
    <property type="term" value="P:DNA replication"/>
    <property type="evidence" value="ECO:0007669"/>
    <property type="project" value="UniProtKB-UniRule"/>
</dbReference>
<feature type="compositionally biased region" description="Gly residues" evidence="4">
    <location>
        <begin position="115"/>
        <end position="126"/>
    </location>
</feature>
<protein>
    <recommendedName>
        <fullName evidence="2 3">Single-stranded DNA-binding protein</fullName>
        <shortName evidence="2">SSB</shortName>
    </recommendedName>
</protein>
<evidence type="ECO:0000256" key="2">
    <source>
        <dbReference type="HAMAP-Rule" id="MF_00984"/>
    </source>
</evidence>
<evidence type="ECO:0000256" key="4">
    <source>
        <dbReference type="SAM" id="MobiDB-lite"/>
    </source>
</evidence>
<dbReference type="AlphaFoldDB" id="K6Z560"/>
<feature type="compositionally biased region" description="Acidic residues" evidence="4">
    <location>
        <begin position="192"/>
        <end position="202"/>
    </location>
</feature>
<dbReference type="InterPro" id="IPR000424">
    <property type="entry name" value="Primosome_PriB/ssb"/>
</dbReference>
<organism evidence="5 6">
    <name type="scientific">Paraglaciecola arctica BSs20135</name>
    <dbReference type="NCBI Taxonomy" id="493475"/>
    <lineage>
        <taxon>Bacteria</taxon>
        <taxon>Pseudomonadati</taxon>
        <taxon>Pseudomonadota</taxon>
        <taxon>Gammaproteobacteria</taxon>
        <taxon>Alteromonadales</taxon>
        <taxon>Alteromonadaceae</taxon>
        <taxon>Paraglaciecola</taxon>
    </lineage>
</organism>
<dbReference type="PROSITE" id="PS50935">
    <property type="entry name" value="SSB"/>
    <property type="match status" value="1"/>
</dbReference>
<keyword evidence="2" id="KW-0234">DNA repair</keyword>
<evidence type="ECO:0000256" key="1">
    <source>
        <dbReference type="ARBA" id="ARBA00023125"/>
    </source>
</evidence>
<dbReference type="Gene3D" id="2.40.50.140">
    <property type="entry name" value="Nucleic acid-binding proteins"/>
    <property type="match status" value="1"/>
</dbReference>